<evidence type="ECO:0000256" key="2">
    <source>
        <dbReference type="ARBA" id="ARBA00022692"/>
    </source>
</evidence>
<dbReference type="InterPro" id="IPR027417">
    <property type="entry name" value="P-loop_NTPase"/>
</dbReference>
<dbReference type="CDD" id="cd18551">
    <property type="entry name" value="ABC_6TM_LmrA_like"/>
    <property type="match status" value="1"/>
</dbReference>
<evidence type="ECO:0000256" key="1">
    <source>
        <dbReference type="ARBA" id="ARBA00004651"/>
    </source>
</evidence>
<dbReference type="Pfam" id="PF00005">
    <property type="entry name" value="ABC_tran"/>
    <property type="match status" value="1"/>
</dbReference>
<dbReference type="Gene3D" id="3.40.50.300">
    <property type="entry name" value="P-loop containing nucleotide triphosphate hydrolases"/>
    <property type="match status" value="1"/>
</dbReference>
<evidence type="ECO:0000256" key="7">
    <source>
        <dbReference type="SAM" id="Phobius"/>
    </source>
</evidence>
<feature type="transmembrane region" description="Helical" evidence="7">
    <location>
        <begin position="158"/>
        <end position="176"/>
    </location>
</feature>
<comment type="caution">
    <text evidence="10">The sequence shown here is derived from an EMBL/GenBank/DDBJ whole genome shotgun (WGS) entry which is preliminary data.</text>
</comment>
<evidence type="ECO:0000256" key="4">
    <source>
        <dbReference type="ARBA" id="ARBA00022840"/>
    </source>
</evidence>
<dbReference type="Pfam" id="PF00664">
    <property type="entry name" value="ABC_membrane"/>
    <property type="match status" value="1"/>
</dbReference>
<dbReference type="RefSeq" id="WP_377770773.1">
    <property type="nucleotide sequence ID" value="NZ_JBHUHO010000020.1"/>
</dbReference>
<reference evidence="11" key="1">
    <citation type="journal article" date="2019" name="Int. J. Syst. Evol. Microbiol.">
        <title>The Global Catalogue of Microorganisms (GCM) 10K type strain sequencing project: providing services to taxonomists for standard genome sequencing and annotation.</title>
        <authorList>
            <consortium name="The Broad Institute Genomics Platform"/>
            <consortium name="The Broad Institute Genome Sequencing Center for Infectious Disease"/>
            <person name="Wu L."/>
            <person name="Ma J."/>
        </authorList>
    </citation>
    <scope>NUCLEOTIDE SEQUENCE [LARGE SCALE GENOMIC DNA]</scope>
    <source>
        <strain evidence="11">GH52</strain>
    </source>
</reference>
<keyword evidence="4 10" id="KW-0067">ATP-binding</keyword>
<dbReference type="PANTHER" id="PTHR43394:SF1">
    <property type="entry name" value="ATP-BINDING CASSETTE SUB-FAMILY B MEMBER 10, MITOCHONDRIAL"/>
    <property type="match status" value="1"/>
</dbReference>
<dbReference type="SUPFAM" id="SSF90123">
    <property type="entry name" value="ABC transporter transmembrane region"/>
    <property type="match status" value="1"/>
</dbReference>
<evidence type="ECO:0000259" key="8">
    <source>
        <dbReference type="PROSITE" id="PS50893"/>
    </source>
</evidence>
<feature type="transmembrane region" description="Helical" evidence="7">
    <location>
        <begin position="129"/>
        <end position="152"/>
    </location>
</feature>
<organism evidence="10 11">
    <name type="scientific">Paenibacillus yanchengensis</name>
    <dbReference type="NCBI Taxonomy" id="2035833"/>
    <lineage>
        <taxon>Bacteria</taxon>
        <taxon>Bacillati</taxon>
        <taxon>Bacillota</taxon>
        <taxon>Bacilli</taxon>
        <taxon>Bacillales</taxon>
        <taxon>Paenibacillaceae</taxon>
        <taxon>Paenibacillus</taxon>
    </lineage>
</organism>
<dbReference type="PANTHER" id="PTHR43394">
    <property type="entry name" value="ATP-DEPENDENT PERMEASE MDL1, MITOCHONDRIAL"/>
    <property type="match status" value="1"/>
</dbReference>
<dbReference type="PROSITE" id="PS50929">
    <property type="entry name" value="ABC_TM1F"/>
    <property type="match status" value="1"/>
</dbReference>
<keyword evidence="2 7" id="KW-0812">Transmembrane</keyword>
<feature type="transmembrane region" description="Helical" evidence="7">
    <location>
        <begin position="61"/>
        <end position="84"/>
    </location>
</feature>
<keyword evidence="6 7" id="KW-0472">Membrane</keyword>
<name>A0ABW4YIR7_9BACL</name>
<dbReference type="SUPFAM" id="SSF52540">
    <property type="entry name" value="P-loop containing nucleoside triphosphate hydrolases"/>
    <property type="match status" value="1"/>
</dbReference>
<evidence type="ECO:0000256" key="5">
    <source>
        <dbReference type="ARBA" id="ARBA00022989"/>
    </source>
</evidence>
<comment type="subcellular location">
    <subcellularLocation>
        <location evidence="1">Cell membrane</location>
        <topology evidence="1">Multi-pass membrane protein</topology>
    </subcellularLocation>
</comment>
<sequence length="581" mass="64661">MMNSKQFIRLIWQHRPKTWIIAVALVAGIVETLLALFIPLVTMGLVEEIAVTGLQVMTIGILAAVFAIQTSMSAVSIYAMSYVGEFMIRGLRNKLWERMLRFTVPYYDNNSTGETMSRLTNDTNVMKDFIIGHVISFLSGVISIIGGISILLWMDWRMTLLMLIAIPAAFVILWPLGSKMFSISQKTQEETALLQGDLGRVLGDIRLVKASVSEQLEEKQGKGRIASLFRFGLQEAKIMSIVSPLMMTVMLIILVLLIGYGGVRVAQGDLSSGQLVAIILYMFQIIMPFTQMASFFTQFQKAQGAAERLAQLLQQPLEQAIVIAENDAYKGGAEAIPSLYFQQLQFRYKEDRPILQEVDFVVEAGKMTAIVGPSGSGKTTLFALLERFYLPDHGEIRYGARAIQHIPLDEWRQKIAYVSQDSPVMAGSIHYNLTYGLQQVTESAILDALEQANLLSFINSLPEGLQTLVGERGVMLSGGQRQRIAIARAMLRNPDILLLDEATAHLDSESEKLVQQAMEKLMNNRTTLVIAHRLSTIVHANQIIVLEQGIVTGTGTHADLLQHHKLYAKLAKQQYVEQQVS</sequence>
<dbReference type="InterPro" id="IPR011527">
    <property type="entry name" value="ABC1_TM_dom"/>
</dbReference>
<proteinExistence type="predicted"/>
<dbReference type="InterPro" id="IPR003593">
    <property type="entry name" value="AAA+_ATPase"/>
</dbReference>
<evidence type="ECO:0000313" key="10">
    <source>
        <dbReference type="EMBL" id="MFD2115526.1"/>
    </source>
</evidence>
<evidence type="ECO:0000259" key="9">
    <source>
        <dbReference type="PROSITE" id="PS50929"/>
    </source>
</evidence>
<dbReference type="Gene3D" id="1.20.1560.10">
    <property type="entry name" value="ABC transporter type 1, transmembrane domain"/>
    <property type="match status" value="1"/>
</dbReference>
<protein>
    <submittedName>
        <fullName evidence="10">ABC transporter ATP-binding protein</fullName>
    </submittedName>
</protein>
<evidence type="ECO:0000256" key="3">
    <source>
        <dbReference type="ARBA" id="ARBA00022741"/>
    </source>
</evidence>
<dbReference type="EMBL" id="JBHUHO010000020">
    <property type="protein sequence ID" value="MFD2115526.1"/>
    <property type="molecule type" value="Genomic_DNA"/>
</dbReference>
<dbReference type="GO" id="GO:0005524">
    <property type="term" value="F:ATP binding"/>
    <property type="evidence" value="ECO:0007669"/>
    <property type="project" value="UniProtKB-KW"/>
</dbReference>
<keyword evidence="11" id="KW-1185">Reference proteome</keyword>
<dbReference type="Proteomes" id="UP001597362">
    <property type="component" value="Unassembled WGS sequence"/>
</dbReference>
<keyword evidence="5 7" id="KW-1133">Transmembrane helix</keyword>
<evidence type="ECO:0000256" key="6">
    <source>
        <dbReference type="ARBA" id="ARBA00023136"/>
    </source>
</evidence>
<feature type="transmembrane region" description="Helical" evidence="7">
    <location>
        <begin position="20"/>
        <end position="41"/>
    </location>
</feature>
<evidence type="ECO:0000313" key="11">
    <source>
        <dbReference type="Proteomes" id="UP001597362"/>
    </source>
</evidence>
<feature type="transmembrane region" description="Helical" evidence="7">
    <location>
        <begin position="275"/>
        <end position="296"/>
    </location>
</feature>
<dbReference type="InterPro" id="IPR039421">
    <property type="entry name" value="Type_1_exporter"/>
</dbReference>
<feature type="transmembrane region" description="Helical" evidence="7">
    <location>
        <begin position="238"/>
        <end position="263"/>
    </location>
</feature>
<dbReference type="PROSITE" id="PS50893">
    <property type="entry name" value="ABC_TRANSPORTER_2"/>
    <property type="match status" value="1"/>
</dbReference>
<dbReference type="InterPro" id="IPR003439">
    <property type="entry name" value="ABC_transporter-like_ATP-bd"/>
</dbReference>
<dbReference type="SMART" id="SM00382">
    <property type="entry name" value="AAA"/>
    <property type="match status" value="1"/>
</dbReference>
<dbReference type="PROSITE" id="PS00211">
    <property type="entry name" value="ABC_TRANSPORTER_1"/>
    <property type="match status" value="1"/>
</dbReference>
<keyword evidence="3" id="KW-0547">Nucleotide-binding</keyword>
<dbReference type="InterPro" id="IPR036640">
    <property type="entry name" value="ABC1_TM_sf"/>
</dbReference>
<feature type="domain" description="ABC transmembrane type-1" evidence="9">
    <location>
        <begin position="22"/>
        <end position="301"/>
    </location>
</feature>
<accession>A0ABW4YIR7</accession>
<dbReference type="InterPro" id="IPR017871">
    <property type="entry name" value="ABC_transporter-like_CS"/>
</dbReference>
<gene>
    <name evidence="10" type="ORF">ACFSJH_07255</name>
</gene>
<feature type="domain" description="ABC transporter" evidence="8">
    <location>
        <begin position="339"/>
        <end position="573"/>
    </location>
</feature>